<evidence type="ECO:0000313" key="1">
    <source>
        <dbReference type="EMBL" id="MFC4653456.1"/>
    </source>
</evidence>
<accession>A0ABV9JFZ8</accession>
<dbReference type="RefSeq" id="WP_377330773.1">
    <property type="nucleotide sequence ID" value="NZ_JBHSGB010000001.1"/>
</dbReference>
<protein>
    <submittedName>
        <fullName evidence="1">DUF3019 domain-containing protein</fullName>
    </submittedName>
</protein>
<dbReference type="Pfam" id="PF11456">
    <property type="entry name" value="DUF3019"/>
    <property type="match status" value="1"/>
</dbReference>
<sequence>MLGLILTSQLWLAPAPQPECNQDLCWSVSPAFCISALPEQACEAQLSVQWQHSAALDLCLKLAQQELSCWQDARAGQWQQHIVWPENATLSLQQGGRVLLQKELVVLSRQPEKRRRLVAPWSVF</sequence>
<comment type="caution">
    <text evidence="1">The sequence shown here is derived from an EMBL/GenBank/DDBJ whole genome shotgun (WGS) entry which is preliminary data.</text>
</comment>
<name>A0ABV9JFZ8_9GAMM</name>
<dbReference type="Proteomes" id="UP001595962">
    <property type="component" value="Unassembled WGS sequence"/>
</dbReference>
<dbReference type="InterPro" id="IPR021559">
    <property type="entry name" value="DUF3019"/>
</dbReference>
<dbReference type="EMBL" id="JBHSGB010000001">
    <property type="protein sequence ID" value="MFC4653456.1"/>
    <property type="molecule type" value="Genomic_DNA"/>
</dbReference>
<evidence type="ECO:0000313" key="2">
    <source>
        <dbReference type="Proteomes" id="UP001595962"/>
    </source>
</evidence>
<reference evidence="2" key="1">
    <citation type="journal article" date="2019" name="Int. J. Syst. Evol. Microbiol.">
        <title>The Global Catalogue of Microorganisms (GCM) 10K type strain sequencing project: providing services to taxonomists for standard genome sequencing and annotation.</title>
        <authorList>
            <consortium name="The Broad Institute Genomics Platform"/>
            <consortium name="The Broad Institute Genome Sequencing Center for Infectious Disease"/>
            <person name="Wu L."/>
            <person name="Ma J."/>
        </authorList>
    </citation>
    <scope>NUCLEOTIDE SEQUENCE [LARGE SCALE GENOMIC DNA]</scope>
    <source>
        <strain evidence="2">DT28</strain>
    </source>
</reference>
<keyword evidence="2" id="KW-1185">Reference proteome</keyword>
<organism evidence="1 2">
    <name type="scientific">Rheinheimera marina</name>
    <dbReference type="NCBI Taxonomy" id="1774958"/>
    <lineage>
        <taxon>Bacteria</taxon>
        <taxon>Pseudomonadati</taxon>
        <taxon>Pseudomonadota</taxon>
        <taxon>Gammaproteobacteria</taxon>
        <taxon>Chromatiales</taxon>
        <taxon>Chromatiaceae</taxon>
        <taxon>Rheinheimera</taxon>
    </lineage>
</organism>
<proteinExistence type="predicted"/>
<gene>
    <name evidence="1" type="ORF">ACFO3I_00320</name>
</gene>